<organism evidence="2 3">
    <name type="scientific">Roseibaca calidilacus</name>
    <dbReference type="NCBI Taxonomy" id="1666912"/>
    <lineage>
        <taxon>Bacteria</taxon>
        <taxon>Pseudomonadati</taxon>
        <taxon>Pseudomonadota</taxon>
        <taxon>Alphaproteobacteria</taxon>
        <taxon>Rhodobacterales</taxon>
        <taxon>Paracoccaceae</taxon>
        <taxon>Roseinatronobacter</taxon>
    </lineage>
</organism>
<dbReference type="EMBL" id="FBYC01000004">
    <property type="protein sequence ID" value="CUX80121.1"/>
    <property type="molecule type" value="Genomic_DNA"/>
</dbReference>
<dbReference type="RefSeq" id="WP_141655874.1">
    <property type="nucleotide sequence ID" value="NZ_FBYC01000004.1"/>
</dbReference>
<proteinExistence type="predicted"/>
<keyword evidence="4" id="KW-1185">Reference proteome</keyword>
<reference evidence="2 3" key="1">
    <citation type="submission" date="2015-09" db="EMBL/GenBank/DDBJ databases">
        <title>Identification and resolution of microdiversity through metagenomic sequencing of parallel consortia.</title>
        <authorList>
            <person name="Nelson W.C."/>
            <person name="Romine M.F."/>
            <person name="Lindemann S.R."/>
        </authorList>
    </citation>
    <scope>NUCLEOTIDE SEQUENCE [LARGE SCALE GENOMIC DNA]</scope>
    <source>
        <strain evidence="2">HL-91</strain>
    </source>
</reference>
<accession>A0A0P7WFQ3</accession>
<gene>
    <name evidence="1" type="ORF">Ga0058931_0826</name>
    <name evidence="2" type="ORF">HLUCCA05_10465</name>
</gene>
<evidence type="ECO:0000313" key="4">
    <source>
        <dbReference type="Proteomes" id="UP000182045"/>
    </source>
</evidence>
<dbReference type="Proteomes" id="UP000050413">
    <property type="component" value="Unassembled WGS sequence"/>
</dbReference>
<dbReference type="AlphaFoldDB" id="A0A0P7WFQ3"/>
<name>A0A0P7WFQ3_9RHOB</name>
<evidence type="ECO:0000313" key="2">
    <source>
        <dbReference type="EMBL" id="KPP92808.1"/>
    </source>
</evidence>
<dbReference type="EMBL" id="LJSG01000011">
    <property type="protein sequence ID" value="KPP92808.1"/>
    <property type="molecule type" value="Genomic_DNA"/>
</dbReference>
<evidence type="ECO:0000313" key="3">
    <source>
        <dbReference type="Proteomes" id="UP000050413"/>
    </source>
</evidence>
<protein>
    <submittedName>
        <fullName evidence="2">Uncharacterized protein</fullName>
    </submittedName>
</protein>
<reference evidence="1 4" key="2">
    <citation type="submission" date="2016-01" db="EMBL/GenBank/DDBJ databases">
        <authorList>
            <person name="Varghese N."/>
        </authorList>
    </citation>
    <scope>NUCLEOTIDE SEQUENCE [LARGE SCALE GENOMIC DNA]</scope>
    <source>
        <strain evidence="1 4">HL-91</strain>
    </source>
</reference>
<dbReference type="Proteomes" id="UP000182045">
    <property type="component" value="Unassembled WGS sequence"/>
</dbReference>
<evidence type="ECO:0000313" key="1">
    <source>
        <dbReference type="EMBL" id="CUX80121.1"/>
    </source>
</evidence>
<sequence length="284" mass="33238">MNDSYPNNTLASYISDEKISPVFRKGLPIPSEYIIEIDTPLQNHFLLPLGGPSHIENKVFPTLLRLIEISQNNSLNFSIKKCERVNISHFFKWINFDDEFSDLYCELDINFSQEESEYSEYFFVSWFRFTASIRVDRFDGEEEFLLDAFSDDYKRYSKRSIESIVKKYVQCVEASCNRRDVNAPIPWHKNLPRIKGLDFDDVLEISYSSRDGDIVEKVCDVRVSPYSLTRQGNTVSLRKGVISWISGYSSSREEYINIPVREIRKIVMPKRNMNNVWPMTLELA</sequence>
<comment type="caution">
    <text evidence="2">The sequence shown here is derived from an EMBL/GenBank/DDBJ whole genome shotgun (WGS) entry which is preliminary data.</text>
</comment>